<reference evidence="3 4" key="1">
    <citation type="submission" date="2024-02" db="EMBL/GenBank/DDBJ databases">
        <title>De novo assembly and annotation of 12 fungi associated with fruit tree decline syndrome in Ontario, Canada.</title>
        <authorList>
            <person name="Sulman M."/>
            <person name="Ellouze W."/>
            <person name="Ilyukhin E."/>
        </authorList>
    </citation>
    <scope>NUCLEOTIDE SEQUENCE [LARGE SCALE GENOMIC DNA]</scope>
    <source>
        <strain evidence="3 4">M11/M66-122</strain>
    </source>
</reference>
<evidence type="ECO:0000313" key="3">
    <source>
        <dbReference type="EMBL" id="KAK7754505.1"/>
    </source>
</evidence>
<evidence type="ECO:0000256" key="1">
    <source>
        <dbReference type="SAM" id="MobiDB-lite"/>
    </source>
</evidence>
<evidence type="ECO:0000256" key="2">
    <source>
        <dbReference type="SAM" id="Phobius"/>
    </source>
</evidence>
<feature type="region of interest" description="Disordered" evidence="1">
    <location>
        <begin position="1"/>
        <end position="54"/>
    </location>
</feature>
<dbReference type="PANTHER" id="PTHR35041:SF3">
    <property type="entry name" value="FORMYLMETHIONINE DEFORMYLASE-LIKE PROTEIN"/>
    <property type="match status" value="1"/>
</dbReference>
<proteinExistence type="predicted"/>
<feature type="compositionally biased region" description="Basic and acidic residues" evidence="1">
    <location>
        <begin position="18"/>
        <end position="31"/>
    </location>
</feature>
<feature type="transmembrane region" description="Helical" evidence="2">
    <location>
        <begin position="221"/>
        <end position="239"/>
    </location>
</feature>
<feature type="region of interest" description="Disordered" evidence="1">
    <location>
        <begin position="870"/>
        <end position="893"/>
    </location>
</feature>
<feature type="transmembrane region" description="Helical" evidence="2">
    <location>
        <begin position="182"/>
        <end position="201"/>
    </location>
</feature>
<gene>
    <name evidence="3" type="ORF">SLS62_003525</name>
</gene>
<dbReference type="PANTHER" id="PTHR35041">
    <property type="entry name" value="MEDIATOR OF RNA POLYMERASE II TRANSCRIPTION SUBUNIT 1"/>
    <property type="match status" value="1"/>
</dbReference>
<dbReference type="AlphaFoldDB" id="A0AAN9YUK8"/>
<feature type="region of interest" description="Disordered" evidence="1">
    <location>
        <begin position="579"/>
        <end position="599"/>
    </location>
</feature>
<keyword evidence="4" id="KW-1185">Reference proteome</keyword>
<evidence type="ECO:0008006" key="5">
    <source>
        <dbReference type="Google" id="ProtNLM"/>
    </source>
</evidence>
<evidence type="ECO:0000313" key="4">
    <source>
        <dbReference type="Proteomes" id="UP001320420"/>
    </source>
</evidence>
<dbReference type="Proteomes" id="UP001320420">
    <property type="component" value="Unassembled WGS sequence"/>
</dbReference>
<dbReference type="EMBL" id="JAKJXP020000020">
    <property type="protein sequence ID" value="KAK7754505.1"/>
    <property type="molecule type" value="Genomic_DNA"/>
</dbReference>
<feature type="region of interest" description="Disordered" evidence="1">
    <location>
        <begin position="82"/>
        <end position="112"/>
    </location>
</feature>
<accession>A0AAN9YUK8</accession>
<comment type="caution">
    <text evidence="3">The sequence shown here is derived from an EMBL/GenBank/DDBJ whole genome shotgun (WGS) entry which is preliminary data.</text>
</comment>
<feature type="transmembrane region" description="Helical" evidence="2">
    <location>
        <begin position="281"/>
        <end position="300"/>
    </location>
</feature>
<feature type="compositionally biased region" description="Low complexity" evidence="1">
    <location>
        <begin position="870"/>
        <end position="879"/>
    </location>
</feature>
<keyword evidence="2" id="KW-0812">Transmembrane</keyword>
<protein>
    <recommendedName>
        <fullName evidence="5">Formylmethionine deformylase-like protein</fullName>
    </recommendedName>
</protein>
<keyword evidence="2" id="KW-0472">Membrane</keyword>
<name>A0AAN9YUK8_9PEZI</name>
<feature type="region of interest" description="Disordered" evidence="1">
    <location>
        <begin position="804"/>
        <end position="828"/>
    </location>
</feature>
<feature type="region of interest" description="Disordered" evidence="1">
    <location>
        <begin position="697"/>
        <end position="724"/>
    </location>
</feature>
<sequence length="937" mass="101504">MAEQREWTNMPPLRRLSRHEPSVPENARRSEPVVGATGPHSPPTPSPKLWSDGGDLGFRSSLDLASPNLSSELNNWVQQNSKPSTLRRWPSASTVTTRSRPTPFQFEDNASSYISPGPSSSRSVFSPLFGRFGHGRADDSRTNLLNTPSTNATTWRSPRAPPSYWTALQGSRKRWFYWRPAWIMYVLFLLGFAFAVGHHTFYQTLDDRPANDQLSMLRYGAAFAFAAKACLVSAVIVAYRQRIWTTVRSKMLSVAALDSLFAATEDLSALMNLEVYQQAKVAIALAILVWLAPLVIILTGNTLSVEPALEVISSTCPGVHTLNFAMEEGENWRNPTKINNLFGLSVSLWNSTTATNTSEGWFDYYTGYSDPFQQVALMAAYGKQPVSRTGATADICGPGWNCTYVVNFTAPGYKCAELASGIGSKIGSFRGHKPPKNFNTTLLLPEGNHSYYAFTGGGDYSVAQMKEVEVGGMPVVGPPFPEHLGAFRTEPILWIGYSVRADPDRIPSRTDPGSGWTDAFVPKIFACENYETEYTVLFNHTGGQQSTSITDRRPIYPVVDTQWLQGEDANDGTYDNTTAYPEENYVYPGTESDTDGADSDKRHYRRVAAFHSIGAMARYFVNGTVDSGDVGLPIAVTKAMQTKLLDRRHEWFPFPDLMRRVQSLAEDIVLSMLSDPQFLAVVWAARPDAGPSGVVAVTPAPADDGDSGGSGSGNSNSDDVGRDTWYPCERSRVQNRYRYHASTLWAVYGVAVLVTALCVASGARAVRENDDSGGGGGGGSSCRLRDTRFSSIVAATRGPALEKVGWGGAGSDNGNGHLRRDPAGADLPPDVKNLKVGYGLVHGGGGGGAGFSSSSSTSVNALGVMNHSSSGSNNYNSNSTMDPAPNDGGGERDAARLFPERALWDAREVRYGFGLEGDVSQLRSGGEGSLFRGRSHV</sequence>
<organism evidence="3 4">
    <name type="scientific">Diatrype stigma</name>
    <dbReference type="NCBI Taxonomy" id="117547"/>
    <lineage>
        <taxon>Eukaryota</taxon>
        <taxon>Fungi</taxon>
        <taxon>Dikarya</taxon>
        <taxon>Ascomycota</taxon>
        <taxon>Pezizomycotina</taxon>
        <taxon>Sordariomycetes</taxon>
        <taxon>Xylariomycetidae</taxon>
        <taxon>Xylariales</taxon>
        <taxon>Diatrypaceae</taxon>
        <taxon>Diatrype</taxon>
    </lineage>
</organism>
<keyword evidence="2" id="KW-1133">Transmembrane helix</keyword>
<feature type="compositionally biased region" description="Polar residues" evidence="1">
    <location>
        <begin position="91"/>
        <end position="102"/>
    </location>
</feature>